<dbReference type="KEGG" id="lul:LPB138_10890"/>
<comment type="similarity">
    <text evidence="2 6">Belongs to the dTDP-4-dehydrorhamnose reductase family.</text>
</comment>
<dbReference type="SUPFAM" id="SSF51735">
    <property type="entry name" value="NAD(P)-binding Rossmann-fold domains"/>
    <property type="match status" value="1"/>
</dbReference>
<dbReference type="PANTHER" id="PTHR10491:SF4">
    <property type="entry name" value="METHIONINE ADENOSYLTRANSFERASE 2 SUBUNIT BETA"/>
    <property type="match status" value="1"/>
</dbReference>
<evidence type="ECO:0000256" key="2">
    <source>
        <dbReference type="ARBA" id="ARBA00010944"/>
    </source>
</evidence>
<keyword evidence="6" id="KW-0560">Oxidoreductase</keyword>
<dbReference type="GO" id="GO:0019305">
    <property type="term" value="P:dTDP-rhamnose biosynthetic process"/>
    <property type="evidence" value="ECO:0007669"/>
    <property type="project" value="UniProtKB-UniPathway"/>
</dbReference>
<evidence type="ECO:0000256" key="5">
    <source>
        <dbReference type="ARBA" id="ARBA00048200"/>
    </source>
</evidence>
<organism evidence="8 9">
    <name type="scientific">Urechidicola croceus</name>
    <dbReference type="NCBI Taxonomy" id="1850246"/>
    <lineage>
        <taxon>Bacteria</taxon>
        <taxon>Pseudomonadati</taxon>
        <taxon>Bacteroidota</taxon>
        <taxon>Flavobacteriia</taxon>
        <taxon>Flavobacteriales</taxon>
        <taxon>Flavobacteriaceae</taxon>
        <taxon>Urechidicola</taxon>
    </lineage>
</organism>
<proteinExistence type="inferred from homology"/>
<evidence type="ECO:0000256" key="6">
    <source>
        <dbReference type="RuleBase" id="RU364082"/>
    </source>
</evidence>
<evidence type="ECO:0000259" key="7">
    <source>
        <dbReference type="Pfam" id="PF04321"/>
    </source>
</evidence>
<dbReference type="EC" id="1.1.1.133" evidence="3 6"/>
<comment type="function">
    <text evidence="6">Catalyzes the reduction of dTDP-6-deoxy-L-lyxo-4-hexulose to yield dTDP-L-rhamnose.</text>
</comment>
<dbReference type="Gene3D" id="3.90.25.10">
    <property type="entry name" value="UDP-galactose 4-epimerase, domain 1"/>
    <property type="match status" value="1"/>
</dbReference>
<dbReference type="NCBIfam" id="TIGR01214">
    <property type="entry name" value="rmlD"/>
    <property type="match status" value="1"/>
</dbReference>
<dbReference type="CDD" id="cd05254">
    <property type="entry name" value="dTDP_HR_like_SDR_e"/>
    <property type="match status" value="1"/>
</dbReference>
<accession>A0A1D8P9A6</accession>
<comment type="pathway">
    <text evidence="1 6">Carbohydrate biosynthesis; dTDP-L-rhamnose biosynthesis.</text>
</comment>
<dbReference type="GO" id="GO:0005829">
    <property type="term" value="C:cytosol"/>
    <property type="evidence" value="ECO:0007669"/>
    <property type="project" value="TreeGrafter"/>
</dbReference>
<comment type="catalytic activity">
    <reaction evidence="5">
        <text>dTDP-beta-L-rhamnose + NADP(+) = dTDP-4-dehydro-beta-L-rhamnose + NADPH + H(+)</text>
        <dbReference type="Rhea" id="RHEA:21796"/>
        <dbReference type="ChEBI" id="CHEBI:15378"/>
        <dbReference type="ChEBI" id="CHEBI:57510"/>
        <dbReference type="ChEBI" id="CHEBI:57783"/>
        <dbReference type="ChEBI" id="CHEBI:58349"/>
        <dbReference type="ChEBI" id="CHEBI:62830"/>
        <dbReference type="EC" id="1.1.1.133"/>
    </reaction>
</comment>
<dbReference type="Pfam" id="PF04321">
    <property type="entry name" value="RmlD_sub_bind"/>
    <property type="match status" value="1"/>
</dbReference>
<name>A0A1D8P9A6_9FLAO</name>
<evidence type="ECO:0000256" key="4">
    <source>
        <dbReference type="ARBA" id="ARBA00017099"/>
    </source>
</evidence>
<keyword evidence="9" id="KW-1185">Reference proteome</keyword>
<dbReference type="InterPro" id="IPR005913">
    <property type="entry name" value="dTDP_dehydrorham_reduct"/>
</dbReference>
<reference evidence="8 9" key="1">
    <citation type="submission" date="2016-10" db="EMBL/GenBank/DDBJ databases">
        <title>Lutibacter sp. LPB0138, isolated from marine gastropod.</title>
        <authorList>
            <person name="Kim E."/>
            <person name="Yi H."/>
        </authorList>
    </citation>
    <scope>NUCLEOTIDE SEQUENCE [LARGE SCALE GENOMIC DNA]</scope>
    <source>
        <strain evidence="8 9">LPB0138</strain>
    </source>
</reference>
<protein>
    <recommendedName>
        <fullName evidence="4 6">dTDP-4-dehydrorhamnose reductase</fullName>
        <ecNumber evidence="3 6">1.1.1.133</ecNumber>
    </recommendedName>
</protein>
<evidence type="ECO:0000256" key="3">
    <source>
        <dbReference type="ARBA" id="ARBA00012929"/>
    </source>
</evidence>
<dbReference type="InterPro" id="IPR029903">
    <property type="entry name" value="RmlD-like-bd"/>
</dbReference>
<dbReference type="STRING" id="1850246.LPB138_10890"/>
<dbReference type="InterPro" id="IPR036291">
    <property type="entry name" value="NAD(P)-bd_dom_sf"/>
</dbReference>
<feature type="domain" description="RmlD-like substrate binding" evidence="7">
    <location>
        <begin position="3"/>
        <end position="280"/>
    </location>
</feature>
<dbReference type="PANTHER" id="PTHR10491">
    <property type="entry name" value="DTDP-4-DEHYDRORHAMNOSE REDUCTASE"/>
    <property type="match status" value="1"/>
</dbReference>
<dbReference type="OrthoDB" id="9803892at2"/>
<dbReference type="GO" id="GO:0008831">
    <property type="term" value="F:dTDP-4-dehydrorhamnose reductase activity"/>
    <property type="evidence" value="ECO:0007669"/>
    <property type="project" value="UniProtKB-EC"/>
</dbReference>
<dbReference type="EMBL" id="CP017478">
    <property type="protein sequence ID" value="AOW21152.1"/>
    <property type="molecule type" value="Genomic_DNA"/>
</dbReference>
<evidence type="ECO:0000256" key="1">
    <source>
        <dbReference type="ARBA" id="ARBA00004781"/>
    </source>
</evidence>
<keyword evidence="6" id="KW-0521">NADP</keyword>
<dbReference type="UniPathway" id="UPA00124"/>
<dbReference type="RefSeq" id="WP_070237316.1">
    <property type="nucleotide sequence ID" value="NZ_CP017478.1"/>
</dbReference>
<evidence type="ECO:0000313" key="9">
    <source>
        <dbReference type="Proteomes" id="UP000176050"/>
    </source>
</evidence>
<evidence type="ECO:0000313" key="8">
    <source>
        <dbReference type="EMBL" id="AOW21152.1"/>
    </source>
</evidence>
<dbReference type="Proteomes" id="UP000176050">
    <property type="component" value="Chromosome"/>
</dbReference>
<gene>
    <name evidence="8" type="ORF">LPB138_10890</name>
</gene>
<dbReference type="AlphaFoldDB" id="A0A1D8P9A6"/>
<sequence>MTTVLVTGGNGQLARSIKANEIENVQFIYYDASELDIYQISQVQSVFKKNKIDYCINCAAYTAVDAAESNQELAFNVNTLGAKNLAIACLEYNVVLIHISTDFVFDGGNIKPYTELDIPNPLSFYGKTKLEGEQFIQSIFDNYFIIRTSWLYSEFGNNFMKTMLRLGKEKKSLSIVNDQIGTPTYAVDLAKVILKIIVTKNSKFGTYHYSNNGETSWFGFAEEIFNQCNNNIELKAIKSEDYPTAAIRPKYSVLNKTKIQQAIEIKIPFWKDSLKVALANSNTQ</sequence>
<dbReference type="Gene3D" id="3.40.50.720">
    <property type="entry name" value="NAD(P)-binding Rossmann-like Domain"/>
    <property type="match status" value="1"/>
</dbReference>